<dbReference type="SUPFAM" id="SSF52374">
    <property type="entry name" value="Nucleotidylyl transferase"/>
    <property type="match status" value="1"/>
</dbReference>
<organism evidence="17 18">
    <name type="scientific">Neptunitalea chrysea</name>
    <dbReference type="NCBI Taxonomy" id="1647581"/>
    <lineage>
        <taxon>Bacteria</taxon>
        <taxon>Pseudomonadati</taxon>
        <taxon>Bacteroidota</taxon>
        <taxon>Flavobacteriia</taxon>
        <taxon>Flavobacteriales</taxon>
        <taxon>Flavobacteriaceae</taxon>
        <taxon>Neptunitalea</taxon>
    </lineage>
</organism>
<keyword evidence="11 15" id="KW-0067">ATP-binding</keyword>
<dbReference type="Gene3D" id="3.40.50.620">
    <property type="entry name" value="HUPs"/>
    <property type="match status" value="1"/>
</dbReference>
<dbReference type="PANTHER" id="PTHR22749">
    <property type="entry name" value="RIBOFLAVIN KINASE/FMN ADENYLYLTRANSFERASE"/>
    <property type="match status" value="1"/>
</dbReference>
<evidence type="ECO:0000256" key="8">
    <source>
        <dbReference type="ARBA" id="ARBA00022741"/>
    </source>
</evidence>
<evidence type="ECO:0000256" key="9">
    <source>
        <dbReference type="ARBA" id="ARBA00022777"/>
    </source>
</evidence>
<dbReference type="Proteomes" id="UP001143545">
    <property type="component" value="Unassembled WGS sequence"/>
</dbReference>
<protein>
    <recommendedName>
        <fullName evidence="15">Riboflavin biosynthesis protein</fullName>
    </recommendedName>
    <domain>
        <recommendedName>
            <fullName evidence="15">Riboflavin kinase</fullName>
            <ecNumber evidence="15">2.7.1.26</ecNumber>
        </recommendedName>
        <alternativeName>
            <fullName evidence="15">Flavokinase</fullName>
        </alternativeName>
    </domain>
    <domain>
        <recommendedName>
            <fullName evidence="15">FMN adenylyltransferase</fullName>
            <ecNumber evidence="15">2.7.7.2</ecNumber>
        </recommendedName>
        <alternativeName>
            <fullName evidence="15">FAD pyrophosphorylase</fullName>
        </alternativeName>
        <alternativeName>
            <fullName evidence="15">FAD synthase</fullName>
        </alternativeName>
    </domain>
</protein>
<keyword evidence="18" id="KW-1185">Reference proteome</keyword>
<evidence type="ECO:0000256" key="14">
    <source>
        <dbReference type="ARBA" id="ARBA00049494"/>
    </source>
</evidence>
<evidence type="ECO:0000256" key="5">
    <source>
        <dbReference type="ARBA" id="ARBA00022643"/>
    </source>
</evidence>
<comment type="catalytic activity">
    <reaction evidence="14 15">
        <text>FMN + ATP + H(+) = FAD + diphosphate</text>
        <dbReference type="Rhea" id="RHEA:17237"/>
        <dbReference type="ChEBI" id="CHEBI:15378"/>
        <dbReference type="ChEBI" id="CHEBI:30616"/>
        <dbReference type="ChEBI" id="CHEBI:33019"/>
        <dbReference type="ChEBI" id="CHEBI:57692"/>
        <dbReference type="ChEBI" id="CHEBI:58210"/>
        <dbReference type="EC" id="2.7.7.2"/>
    </reaction>
</comment>
<keyword evidence="7 15" id="KW-0548">Nucleotidyltransferase</keyword>
<evidence type="ECO:0000256" key="2">
    <source>
        <dbReference type="ARBA" id="ARBA00004726"/>
    </source>
</evidence>
<dbReference type="NCBIfam" id="NF004162">
    <property type="entry name" value="PRK05627.1-5"/>
    <property type="match status" value="1"/>
</dbReference>
<evidence type="ECO:0000256" key="4">
    <source>
        <dbReference type="ARBA" id="ARBA00022630"/>
    </source>
</evidence>
<evidence type="ECO:0000256" key="13">
    <source>
        <dbReference type="ARBA" id="ARBA00047880"/>
    </source>
</evidence>
<sequence>MQLVKSTEHTIKDPTIVTIGTFDGVHLGHQKIIEHLIGAATITGYKSTILTFFPHPRMVLQQDSDLKLINTIDERIELLEQSGIDSLFVHPFSKEFSRMSAEEYVEKLLVQKINAKRVVIGYDHRFGRNRTANIEHLIKYGEAYNFEVEEITAELVDNVSVSSTKIRKALLEKDIETANTYLGYDFFITGTVEHGKKIGKQLNYPTANIHIKESYKLIPPIGVYLVYSMIDNQKVFGMLSIGYNPTIADNIPKTIEVNYFGIDKDLYNQKLKVYFLEHLRGEEKFSSLEDLKHQLGLDKQQCLSLIEHKYAQ</sequence>
<evidence type="ECO:0000256" key="10">
    <source>
        <dbReference type="ARBA" id="ARBA00022827"/>
    </source>
</evidence>
<keyword evidence="10 15" id="KW-0274">FAD</keyword>
<dbReference type="InterPro" id="IPR014729">
    <property type="entry name" value="Rossmann-like_a/b/a_fold"/>
</dbReference>
<dbReference type="InterPro" id="IPR023468">
    <property type="entry name" value="Riboflavin_kinase"/>
</dbReference>
<comment type="similarity">
    <text evidence="15">Belongs to the ribF family.</text>
</comment>
<comment type="pathway">
    <text evidence="2 15">Cofactor biosynthesis; FAD biosynthesis; FAD from FMN: step 1/1.</text>
</comment>
<dbReference type="InterPro" id="IPR015865">
    <property type="entry name" value="Riboflavin_kinase_bac/euk"/>
</dbReference>
<dbReference type="EC" id="2.7.7.2" evidence="15"/>
<dbReference type="PIRSF" id="PIRSF004491">
    <property type="entry name" value="FAD_Synth"/>
    <property type="match status" value="1"/>
</dbReference>
<dbReference type="GO" id="GO:0005524">
    <property type="term" value="F:ATP binding"/>
    <property type="evidence" value="ECO:0007669"/>
    <property type="project" value="UniProtKB-UniRule"/>
</dbReference>
<dbReference type="NCBIfam" id="NF004160">
    <property type="entry name" value="PRK05627.1-3"/>
    <property type="match status" value="1"/>
</dbReference>
<evidence type="ECO:0000256" key="3">
    <source>
        <dbReference type="ARBA" id="ARBA00005201"/>
    </source>
</evidence>
<dbReference type="InterPro" id="IPR023465">
    <property type="entry name" value="Riboflavin_kinase_dom_sf"/>
</dbReference>
<dbReference type="AlphaFoldDB" id="A0A9W6B505"/>
<dbReference type="EC" id="2.7.1.26" evidence="15"/>
<feature type="domain" description="Riboflavin kinase" evidence="16">
    <location>
        <begin position="181"/>
        <end position="307"/>
    </location>
</feature>
<dbReference type="RefSeq" id="WP_281754116.1">
    <property type="nucleotide sequence ID" value="NZ_BRVP01000010.1"/>
</dbReference>
<keyword evidence="6 15" id="KW-0808">Transferase</keyword>
<evidence type="ECO:0000256" key="1">
    <source>
        <dbReference type="ARBA" id="ARBA00002121"/>
    </source>
</evidence>
<dbReference type="GO" id="GO:0009231">
    <property type="term" value="P:riboflavin biosynthetic process"/>
    <property type="evidence" value="ECO:0007669"/>
    <property type="project" value="InterPro"/>
</dbReference>
<keyword evidence="5 15" id="KW-0288">FMN</keyword>
<gene>
    <name evidence="17" type="primary">ribF</name>
    <name evidence="17" type="ORF">NBRC110019_17150</name>
</gene>
<evidence type="ECO:0000256" key="7">
    <source>
        <dbReference type="ARBA" id="ARBA00022695"/>
    </source>
</evidence>
<keyword evidence="12" id="KW-0511">Multifunctional enzyme</keyword>
<keyword evidence="4 15" id="KW-0285">Flavoprotein</keyword>
<evidence type="ECO:0000256" key="6">
    <source>
        <dbReference type="ARBA" id="ARBA00022679"/>
    </source>
</evidence>
<proteinExistence type="inferred from homology"/>
<dbReference type="FunFam" id="3.40.50.620:FF:000021">
    <property type="entry name" value="Riboflavin biosynthesis protein"/>
    <property type="match status" value="1"/>
</dbReference>
<dbReference type="InterPro" id="IPR015864">
    <property type="entry name" value="FAD_synthase"/>
</dbReference>
<comment type="pathway">
    <text evidence="3 15">Cofactor biosynthesis; FMN biosynthesis; FMN from riboflavin (ATP route): step 1/1.</text>
</comment>
<dbReference type="Pfam" id="PF06574">
    <property type="entry name" value="FAD_syn"/>
    <property type="match status" value="1"/>
</dbReference>
<keyword evidence="8 15" id="KW-0547">Nucleotide-binding</keyword>
<evidence type="ECO:0000256" key="15">
    <source>
        <dbReference type="PIRNR" id="PIRNR004491"/>
    </source>
</evidence>
<evidence type="ECO:0000313" key="18">
    <source>
        <dbReference type="Proteomes" id="UP001143545"/>
    </source>
</evidence>
<evidence type="ECO:0000259" key="16">
    <source>
        <dbReference type="SMART" id="SM00904"/>
    </source>
</evidence>
<dbReference type="GO" id="GO:0008531">
    <property type="term" value="F:riboflavin kinase activity"/>
    <property type="evidence" value="ECO:0007669"/>
    <property type="project" value="UniProtKB-UniRule"/>
</dbReference>
<dbReference type="Pfam" id="PF01687">
    <property type="entry name" value="Flavokinase"/>
    <property type="match status" value="1"/>
</dbReference>
<dbReference type="GO" id="GO:0006747">
    <property type="term" value="P:FAD biosynthetic process"/>
    <property type="evidence" value="ECO:0007669"/>
    <property type="project" value="UniProtKB-UniRule"/>
</dbReference>
<dbReference type="GO" id="GO:0009398">
    <property type="term" value="P:FMN biosynthetic process"/>
    <property type="evidence" value="ECO:0007669"/>
    <property type="project" value="UniProtKB-UniRule"/>
</dbReference>
<dbReference type="EMBL" id="BRVP01000010">
    <property type="protein sequence ID" value="GLB52675.1"/>
    <property type="molecule type" value="Genomic_DNA"/>
</dbReference>
<dbReference type="SMART" id="SM00904">
    <property type="entry name" value="Flavokinase"/>
    <property type="match status" value="1"/>
</dbReference>
<evidence type="ECO:0000256" key="12">
    <source>
        <dbReference type="ARBA" id="ARBA00023268"/>
    </source>
</evidence>
<dbReference type="PANTHER" id="PTHR22749:SF6">
    <property type="entry name" value="RIBOFLAVIN KINASE"/>
    <property type="match status" value="1"/>
</dbReference>
<dbReference type="Gene3D" id="2.40.30.30">
    <property type="entry name" value="Riboflavin kinase-like"/>
    <property type="match status" value="1"/>
</dbReference>
<accession>A0A9W6B505</accession>
<evidence type="ECO:0000256" key="11">
    <source>
        <dbReference type="ARBA" id="ARBA00022840"/>
    </source>
</evidence>
<dbReference type="InterPro" id="IPR002606">
    <property type="entry name" value="Riboflavin_kinase_bac"/>
</dbReference>
<comment type="caution">
    <text evidence="17">The sequence shown here is derived from an EMBL/GenBank/DDBJ whole genome shotgun (WGS) entry which is preliminary data.</text>
</comment>
<dbReference type="CDD" id="cd02064">
    <property type="entry name" value="FAD_synthetase_N"/>
    <property type="match status" value="1"/>
</dbReference>
<dbReference type="SUPFAM" id="SSF82114">
    <property type="entry name" value="Riboflavin kinase-like"/>
    <property type="match status" value="1"/>
</dbReference>
<comment type="catalytic activity">
    <reaction evidence="13 15">
        <text>riboflavin + ATP = FMN + ADP + H(+)</text>
        <dbReference type="Rhea" id="RHEA:14357"/>
        <dbReference type="ChEBI" id="CHEBI:15378"/>
        <dbReference type="ChEBI" id="CHEBI:30616"/>
        <dbReference type="ChEBI" id="CHEBI:57986"/>
        <dbReference type="ChEBI" id="CHEBI:58210"/>
        <dbReference type="ChEBI" id="CHEBI:456216"/>
        <dbReference type="EC" id="2.7.1.26"/>
    </reaction>
</comment>
<name>A0A9W6B505_9FLAO</name>
<keyword evidence="9 15" id="KW-0418">Kinase</keyword>
<reference evidence="17" key="1">
    <citation type="submission" date="2022-07" db="EMBL/GenBank/DDBJ databases">
        <title>Taxonomy of Novel Oxalotrophic and Methylotrophic Bacteria.</title>
        <authorList>
            <person name="Sahin N."/>
            <person name="Tani A."/>
        </authorList>
    </citation>
    <scope>NUCLEOTIDE SEQUENCE</scope>
    <source>
        <strain evidence="17">AM327</strain>
    </source>
</reference>
<dbReference type="GO" id="GO:0003919">
    <property type="term" value="F:FMN adenylyltransferase activity"/>
    <property type="evidence" value="ECO:0007669"/>
    <property type="project" value="UniProtKB-UniRule"/>
</dbReference>
<evidence type="ECO:0000313" key="17">
    <source>
        <dbReference type="EMBL" id="GLB52675.1"/>
    </source>
</evidence>
<comment type="function">
    <text evidence="1">Catalyzes the phosphorylation of riboflavin to FMN followed by the adenylation of FMN to FAD.</text>
</comment>
<dbReference type="NCBIfam" id="TIGR00083">
    <property type="entry name" value="ribF"/>
    <property type="match status" value="1"/>
</dbReference>